<comment type="caution">
    <text evidence="3">The sequence shown here is derived from an EMBL/GenBank/DDBJ whole genome shotgun (WGS) entry which is preliminary data.</text>
</comment>
<feature type="signal peptide" evidence="1">
    <location>
        <begin position="1"/>
        <end position="18"/>
    </location>
</feature>
<protein>
    <submittedName>
        <fullName evidence="3">DUF1311 domain-containing protein</fullName>
    </submittedName>
</protein>
<organism evidence="3 4">
    <name type="scientific">Thalassococcus lentus</name>
    <dbReference type="NCBI Taxonomy" id="1210524"/>
    <lineage>
        <taxon>Bacteria</taxon>
        <taxon>Pseudomonadati</taxon>
        <taxon>Pseudomonadota</taxon>
        <taxon>Alphaproteobacteria</taxon>
        <taxon>Rhodobacterales</taxon>
        <taxon>Roseobacteraceae</taxon>
        <taxon>Thalassococcus</taxon>
    </lineage>
</organism>
<evidence type="ECO:0000313" key="4">
    <source>
        <dbReference type="Proteomes" id="UP001210720"/>
    </source>
</evidence>
<reference evidence="3 4" key="1">
    <citation type="submission" date="2023-01" db="EMBL/GenBank/DDBJ databases">
        <title>Thalassococcus onchidii sp. nov., isolated from a marine invertebrate from the South China Sea.</title>
        <authorList>
            <person name="Xu S."/>
            <person name="Liu Z."/>
            <person name="Xu Y."/>
        </authorList>
    </citation>
    <scope>NUCLEOTIDE SEQUENCE [LARGE SCALE GENOMIC DNA]</scope>
    <source>
        <strain evidence="3 4">KCTC 32084</strain>
    </source>
</reference>
<gene>
    <name evidence="3" type="ORF">PFY00_17760</name>
</gene>
<dbReference type="Pfam" id="PF07007">
    <property type="entry name" value="LprI"/>
    <property type="match status" value="1"/>
</dbReference>
<dbReference type="InterPro" id="IPR009739">
    <property type="entry name" value="LprI-like_N"/>
</dbReference>
<sequence>MFTRVALAAIFCSGPLFAQDLVFSPTETEICLHQNPGAESSCIGLSAEQCMVDTDGGGSTVGMGACLDQELQYWDTRLNAAYQARLAEAKAADKDAKDYGYTAPPQEENLRAMQRAWIGFRDARCDYARSLWGGGTGGGPAAIGCLMHTTGEQALYLEQFVR</sequence>
<name>A0ABT4XX89_9RHOB</name>
<feature type="chain" id="PRO_5046507772" evidence="1">
    <location>
        <begin position="19"/>
        <end position="162"/>
    </location>
</feature>
<keyword evidence="1" id="KW-0732">Signal</keyword>
<dbReference type="RefSeq" id="WP_271433942.1">
    <property type="nucleotide sequence ID" value="NZ_JAQIOY010000010.1"/>
</dbReference>
<dbReference type="EMBL" id="JAQIOY010000010">
    <property type="protein sequence ID" value="MDA7426585.1"/>
    <property type="molecule type" value="Genomic_DNA"/>
</dbReference>
<evidence type="ECO:0000256" key="1">
    <source>
        <dbReference type="SAM" id="SignalP"/>
    </source>
</evidence>
<feature type="domain" description="Lysozyme inhibitor LprI-like N-terminal" evidence="2">
    <location>
        <begin position="50"/>
        <end position="157"/>
    </location>
</feature>
<accession>A0ABT4XX89</accession>
<dbReference type="Gene3D" id="1.20.1270.180">
    <property type="match status" value="1"/>
</dbReference>
<proteinExistence type="predicted"/>
<evidence type="ECO:0000259" key="2">
    <source>
        <dbReference type="Pfam" id="PF07007"/>
    </source>
</evidence>
<evidence type="ECO:0000313" key="3">
    <source>
        <dbReference type="EMBL" id="MDA7426585.1"/>
    </source>
</evidence>
<keyword evidence="4" id="KW-1185">Reference proteome</keyword>
<dbReference type="Proteomes" id="UP001210720">
    <property type="component" value="Unassembled WGS sequence"/>
</dbReference>